<dbReference type="EMBL" id="FQ790321">
    <property type="protein sequence ID" value="CCD49665.1"/>
    <property type="molecule type" value="Genomic_DNA"/>
</dbReference>
<sequence length="71" mass="7983">MPNPGTAACNSRDFNDMSPCLPHFLMINVRIPRSSEQQTNERVKEQLMPSSQENDLKQPVASIPYIHGDSI</sequence>
<evidence type="ECO:0000313" key="2">
    <source>
        <dbReference type="EMBL" id="CCD49665.1"/>
    </source>
</evidence>
<name>G2YD17_BOTF4</name>
<dbReference type="AlphaFoldDB" id="G2YD17"/>
<proteinExistence type="predicted"/>
<dbReference type="InParanoid" id="G2YD17"/>
<organism evidence="2 3">
    <name type="scientific">Botryotinia fuckeliana (strain T4)</name>
    <name type="common">Noble rot fungus</name>
    <name type="synonym">Botrytis cinerea</name>
    <dbReference type="NCBI Taxonomy" id="999810"/>
    <lineage>
        <taxon>Eukaryota</taxon>
        <taxon>Fungi</taxon>
        <taxon>Dikarya</taxon>
        <taxon>Ascomycota</taxon>
        <taxon>Pezizomycotina</taxon>
        <taxon>Leotiomycetes</taxon>
        <taxon>Helotiales</taxon>
        <taxon>Sclerotiniaceae</taxon>
        <taxon>Botrytis</taxon>
    </lineage>
</organism>
<gene>
    <name evidence="2" type="ORF">BofuT4_uP093730.1</name>
</gene>
<dbReference type="HOGENOM" id="CLU_2739721_0_0_1"/>
<accession>G2YD17</accession>
<dbReference type="Proteomes" id="UP000008177">
    <property type="component" value="Unplaced contigs"/>
</dbReference>
<feature type="region of interest" description="Disordered" evidence="1">
    <location>
        <begin position="47"/>
        <end position="71"/>
    </location>
</feature>
<reference evidence="3" key="1">
    <citation type="journal article" date="2011" name="PLoS Genet.">
        <title>Genomic analysis of the necrotrophic fungal pathogens Sclerotinia sclerotiorum and Botrytis cinerea.</title>
        <authorList>
            <person name="Amselem J."/>
            <person name="Cuomo C.A."/>
            <person name="van Kan J.A."/>
            <person name="Viaud M."/>
            <person name="Benito E.P."/>
            <person name="Couloux A."/>
            <person name="Coutinho P.M."/>
            <person name="de Vries R.P."/>
            <person name="Dyer P.S."/>
            <person name="Fillinger S."/>
            <person name="Fournier E."/>
            <person name="Gout L."/>
            <person name="Hahn M."/>
            <person name="Kohn L."/>
            <person name="Lapalu N."/>
            <person name="Plummer K.M."/>
            <person name="Pradier J.M."/>
            <person name="Quevillon E."/>
            <person name="Sharon A."/>
            <person name="Simon A."/>
            <person name="ten Have A."/>
            <person name="Tudzynski B."/>
            <person name="Tudzynski P."/>
            <person name="Wincker P."/>
            <person name="Andrew M."/>
            <person name="Anthouard V."/>
            <person name="Beever R.E."/>
            <person name="Beffa R."/>
            <person name="Benoit I."/>
            <person name="Bouzid O."/>
            <person name="Brault B."/>
            <person name="Chen Z."/>
            <person name="Choquer M."/>
            <person name="Collemare J."/>
            <person name="Cotton P."/>
            <person name="Danchin E.G."/>
            <person name="Da Silva C."/>
            <person name="Gautier A."/>
            <person name="Giraud C."/>
            <person name="Giraud T."/>
            <person name="Gonzalez C."/>
            <person name="Grossetete S."/>
            <person name="Guldener U."/>
            <person name="Henrissat B."/>
            <person name="Howlett B.J."/>
            <person name="Kodira C."/>
            <person name="Kretschmer M."/>
            <person name="Lappartient A."/>
            <person name="Leroch M."/>
            <person name="Levis C."/>
            <person name="Mauceli E."/>
            <person name="Neuveglise C."/>
            <person name="Oeser B."/>
            <person name="Pearson M."/>
            <person name="Poulain J."/>
            <person name="Poussereau N."/>
            <person name="Quesneville H."/>
            <person name="Rascle C."/>
            <person name="Schumacher J."/>
            <person name="Segurens B."/>
            <person name="Sexton A."/>
            <person name="Silva E."/>
            <person name="Sirven C."/>
            <person name="Soanes D.M."/>
            <person name="Talbot N.J."/>
            <person name="Templeton M."/>
            <person name="Yandava C."/>
            <person name="Yarden O."/>
            <person name="Zeng Q."/>
            <person name="Rollins J.A."/>
            <person name="Lebrun M.H."/>
            <person name="Dickman M."/>
        </authorList>
    </citation>
    <scope>NUCLEOTIDE SEQUENCE [LARGE SCALE GENOMIC DNA]</scope>
    <source>
        <strain evidence="3">T4</strain>
    </source>
</reference>
<evidence type="ECO:0000256" key="1">
    <source>
        <dbReference type="SAM" id="MobiDB-lite"/>
    </source>
</evidence>
<protein>
    <submittedName>
        <fullName evidence="2">Uncharacterized protein</fullName>
    </submittedName>
</protein>
<evidence type="ECO:0000313" key="3">
    <source>
        <dbReference type="Proteomes" id="UP000008177"/>
    </source>
</evidence>